<feature type="region of interest" description="Disordered" evidence="2">
    <location>
        <begin position="1285"/>
        <end position="1312"/>
    </location>
</feature>
<dbReference type="OrthoDB" id="1696305at2759"/>
<feature type="compositionally biased region" description="Basic residues" evidence="2">
    <location>
        <begin position="216"/>
        <end position="226"/>
    </location>
</feature>
<feature type="compositionally biased region" description="Basic and acidic residues" evidence="2">
    <location>
        <begin position="1285"/>
        <end position="1301"/>
    </location>
</feature>
<feature type="compositionally biased region" description="Basic and acidic residues" evidence="2">
    <location>
        <begin position="1705"/>
        <end position="1721"/>
    </location>
</feature>
<reference evidence="5 6" key="1">
    <citation type="submission" date="2016-06" db="EMBL/GenBank/DDBJ databases">
        <authorList>
            <consortium name="Pathogen Informatics"/>
        </authorList>
    </citation>
    <scope>NUCLEOTIDE SEQUENCE [LARGE SCALE GENOMIC DNA]</scope>
</reference>
<dbReference type="RefSeq" id="XP_028862824.1">
    <property type="nucleotide sequence ID" value="XM_029006323.1"/>
</dbReference>
<feature type="region of interest" description="Disordered" evidence="2">
    <location>
        <begin position="1334"/>
        <end position="1363"/>
    </location>
</feature>
<feature type="region of interest" description="Disordered" evidence="2">
    <location>
        <begin position="216"/>
        <end position="245"/>
    </location>
</feature>
<protein>
    <recommendedName>
        <fullName evidence="4">G domain-containing protein</fullName>
    </recommendedName>
</protein>
<dbReference type="VEuPathDB" id="PlasmoDB:PmUG01_12012900"/>
<dbReference type="Gene3D" id="3.40.50.300">
    <property type="entry name" value="P-loop containing nucleotide triphosphate hydrolases"/>
    <property type="match status" value="2"/>
</dbReference>
<feature type="region of interest" description="Disordered" evidence="2">
    <location>
        <begin position="1106"/>
        <end position="1152"/>
    </location>
</feature>
<feature type="compositionally biased region" description="Acidic residues" evidence="2">
    <location>
        <begin position="486"/>
        <end position="513"/>
    </location>
</feature>
<feature type="region of interest" description="Disordered" evidence="2">
    <location>
        <begin position="1666"/>
        <end position="1758"/>
    </location>
</feature>
<dbReference type="PANTHER" id="PTHR46434">
    <property type="entry name" value="GENETIC INTERACTOR OF PROHIBITINS 3, MITOCHONDRIAL"/>
    <property type="match status" value="1"/>
</dbReference>
<feature type="coiled-coil region" evidence="1">
    <location>
        <begin position="1418"/>
        <end position="1445"/>
    </location>
</feature>
<feature type="compositionally biased region" description="Acidic residues" evidence="2">
    <location>
        <begin position="521"/>
        <end position="531"/>
    </location>
</feature>
<evidence type="ECO:0000256" key="2">
    <source>
        <dbReference type="SAM" id="MobiDB-lite"/>
    </source>
</evidence>
<dbReference type="OMA" id="DNNGDYY"/>
<dbReference type="InterPro" id="IPR006073">
    <property type="entry name" value="GTP-bd"/>
</dbReference>
<feature type="compositionally biased region" description="Acidic residues" evidence="2">
    <location>
        <begin position="422"/>
        <end position="434"/>
    </location>
</feature>
<dbReference type="EMBL" id="LT594633">
    <property type="protein sequence ID" value="SCO93542.1"/>
    <property type="molecule type" value="Genomic_DNA"/>
</dbReference>
<feature type="compositionally biased region" description="Basic and acidic residues" evidence="2">
    <location>
        <begin position="532"/>
        <end position="563"/>
    </location>
</feature>
<feature type="domain" description="G" evidence="4">
    <location>
        <begin position="1785"/>
        <end position="1847"/>
    </location>
</feature>
<feature type="compositionally biased region" description="Basic and acidic residues" evidence="2">
    <location>
        <begin position="436"/>
        <end position="445"/>
    </location>
</feature>
<name>A0A1D3SNP5_PLAMA</name>
<feature type="compositionally biased region" description="Basic and acidic residues" evidence="2">
    <location>
        <begin position="1211"/>
        <end position="1229"/>
    </location>
</feature>
<accession>A0A1D3SNP5</accession>
<feature type="compositionally biased region" description="Polar residues" evidence="2">
    <location>
        <begin position="232"/>
        <end position="243"/>
    </location>
</feature>
<dbReference type="InterPro" id="IPR050896">
    <property type="entry name" value="Mito_lipid_metab_GTPase"/>
</dbReference>
<dbReference type="GO" id="GO:0005525">
    <property type="term" value="F:GTP binding"/>
    <property type="evidence" value="ECO:0007669"/>
    <property type="project" value="InterPro"/>
</dbReference>
<dbReference type="InterPro" id="IPR027417">
    <property type="entry name" value="P-loop_NTPase"/>
</dbReference>
<feature type="compositionally biased region" description="Acidic residues" evidence="2">
    <location>
        <begin position="718"/>
        <end position="728"/>
    </location>
</feature>
<feature type="compositionally biased region" description="Basic and acidic residues" evidence="2">
    <location>
        <begin position="1668"/>
        <end position="1681"/>
    </location>
</feature>
<dbReference type="PANTHER" id="PTHR46434:SF1">
    <property type="entry name" value="GENETIC INTERACTOR OF PROHIBITINS 3, MITOCHONDRIAL"/>
    <property type="match status" value="1"/>
</dbReference>
<sequence length="2023" mass="237749">MFLRVYLYFVVFIFLIYTKCNSYFLKKRKFENLFFVNYNVNSLNINENKNIKAFGKTDFHLKLSRNNRRKNNDRYRNNKNDQKNTYAYDDFPRCFLLPLNRRRQGYEYYDETWSDRAKSGGCVGGREIKKQKIKNELFMSNFEKIFKENFSESDRLKKTELVSILACICTNIVIEYLKIKEERKTEDFEYSFDYSIMNLLRMVNFDYDVNEEIKKKKKNEKKKKNKISSSIGNMNTMHSVNSRNNHKIDSSNNCFYRSTTFVTPELVNDKNFLNNDKLLYKETEEEVNVNIDNKNTKEENEKLDEYIKKIEYNTLEIREIEPYINLFFGKDTYKNVFVKYNIDIHKIYNTLNTSLLEKCQEKENVMQLQKFVEQEERNLLNKNKKINVRNVRTFDNYLDKFSSLEERRNINEVQNILNDGDYQGEEEEEEEGEDLVPSRKEEKEKEKKKKKKQTNKQTNRQTKRQKYREKDKISRKNGKSRMNDLEPGDLVEQELKDDEGGENGNEDIDGENGNEDRDGENGNEDIDGENGNEDRDGENGNEDRDGENGNEDRDGGDNIEESRGGSGNNYNDGGSVRSSGYTNGIDGDGDVHNEREGGSNQENAYGKETEGGDKACSSENRNNKRNDDRSEYGGHIQCRGPSDDVEYNNKMKGKYDYDEFGKEEDVQEKISSGNYKRNYRGKYEERNERNERNETNDMEHLNCLSYALVKSNDKGETDSSEEKEEEEEDKNKDDIILIKFVYNNKYKCEFRTDVGVIAYEDGANNFVDDMWENIKEGKMHSVISNGNSSSNRSGNRSGNKFLNDVGLRLIDDAMLDELQSLPSYKKRFYKKQNIIKEINNRIVKNKELNEENLGSLLYIYLNVWGDDLHFYELKKLEINYLSEEKKNGLNDTSEESNKLNFLCNYNYSDKEEILIDSDIYNKIINKKKEKGDNKSIIYYKLLNEHTFFENDYISFNLKVYINNRKEINNYNTLISTLKLYNSNLSKNIQRYLDQLKEENNMSFMSFSEFLKNYCFSEKDEFFNMNEILQKCKVENKYFNLFSNSKDEVRKGGRNFKLFYYSYHGTSNVSRGKRGNVFWGCKKRGLFFGTYRKMVCFSACAEMNKRGEKEDNNEVKNDSKDKRTGRRRNKRTDKRTEKRKNVKDAIDGVDMEQEVDEAFSAQIDEELESFENIDSMMDLKIENNREETNNKESTQNDGDGDGDSDGNGNGNDYDKNIYNEKSVSSKEGKKNKLKLVNEKNNGYLEKMLERQRSAVDFLSLERINENVKKYINIANYEEVYKQLKNEAEKKSKPKKVTSEHDSSNQLDIQENNVDAEEEIEKRIKQILKNNNNDDLRARSIEDENDEKRNDEDKEKSNKEKEKERISEFFKSMNVKVQLSKDTCIGCGITFQSNDNKKFGFLKNHIYEKIINKDDNLDEKKILSDIYEQNENENEKEKEENYRYKLNEIFRLREEGINKILQGTESFCYTNMRNKNNDGNKTEKYELDKYQKNGILMKRSKEEEEVEDEEGNNKKAYICERCFDLKYKNRINNNLIINYINNNEISAQDFEKYVINIFKKRCSIIYIVDILDLYVYSNLKKLFNIYMKMNKDKKMMEGFYFCVNKIDLLPGHKEFTVKNYVYNFLKNNKINILFKNIFLVSSKTGYNVKKLIFTACMRSWIVPKKKDKKSKQESSLMDRKKMDSNYPGSLRTEEQSHPTVGNILRNSRQEGEEVDDGEAKGGETNEGEANEGEANEGEDNEGEDNEGKGDEGEFYWGEAEKGKGNSEYALEKYKNREKKQIQKKINIYIVGNANSGKSSLINYLLKNIEKKDNKNLSISNSIIPGTTLKNIQIKLNKNITINDTPGIISHNSLLSYLNFDELKHVVCTKLKKKIPSIYINENDFIFIGGILYIQILSIKKFYSIMSFFMSEKIPIIKRKNFSKDATNFLKEKIKNGFLYPPFSVERFDQISDFKKCYFSINNPCADIDSSNYDIYVQGLGSITFYSFQSIEFNLYTLKNVDVVSRPSLVPYHKKYGMLDFSKNKL</sequence>
<dbReference type="Proteomes" id="UP000219813">
    <property type="component" value="Chromosome 12"/>
</dbReference>
<feature type="compositionally biased region" description="Basic and acidic residues" evidence="2">
    <location>
        <begin position="1106"/>
        <end position="1121"/>
    </location>
</feature>
<keyword evidence="1" id="KW-0175">Coiled coil</keyword>
<evidence type="ECO:0000313" key="6">
    <source>
        <dbReference type="Proteomes" id="UP000219813"/>
    </source>
</evidence>
<feature type="compositionally biased region" description="Acidic residues" evidence="2">
    <location>
        <begin position="1723"/>
        <end position="1742"/>
    </location>
</feature>
<dbReference type="Pfam" id="PF01926">
    <property type="entry name" value="MMR_HSR1"/>
    <property type="match status" value="1"/>
</dbReference>
<evidence type="ECO:0000259" key="4">
    <source>
        <dbReference type="Pfam" id="PF01926"/>
    </source>
</evidence>
<keyword evidence="3" id="KW-1133">Transmembrane helix</keyword>
<dbReference type="GeneID" id="39870124"/>
<feature type="transmembrane region" description="Helical" evidence="3">
    <location>
        <begin position="6"/>
        <end position="25"/>
    </location>
</feature>
<feature type="compositionally biased region" description="Basic residues" evidence="2">
    <location>
        <begin position="1122"/>
        <end position="1140"/>
    </location>
</feature>
<feature type="compositionally biased region" description="Basic and acidic residues" evidence="2">
    <location>
        <begin position="621"/>
        <end position="632"/>
    </location>
</feature>
<feature type="region of interest" description="Disordered" evidence="2">
    <location>
        <begin position="418"/>
        <end position="649"/>
    </location>
</feature>
<evidence type="ECO:0000256" key="1">
    <source>
        <dbReference type="SAM" id="Coils"/>
    </source>
</evidence>
<dbReference type="KEGG" id="pmal:PMUG01_12012900"/>
<feature type="region of interest" description="Disordered" evidence="2">
    <location>
        <begin position="710"/>
        <end position="729"/>
    </location>
</feature>
<gene>
    <name evidence="5" type="primary">PmUG01_12012900</name>
    <name evidence="5" type="ORF">PMUG01_12012900</name>
</gene>
<dbReference type="SUPFAM" id="SSF52540">
    <property type="entry name" value="P-loop containing nucleoside triphosphate hydrolases"/>
    <property type="match status" value="1"/>
</dbReference>
<organism evidence="5 6">
    <name type="scientific">Plasmodium malariae</name>
    <dbReference type="NCBI Taxonomy" id="5858"/>
    <lineage>
        <taxon>Eukaryota</taxon>
        <taxon>Sar</taxon>
        <taxon>Alveolata</taxon>
        <taxon>Apicomplexa</taxon>
        <taxon>Aconoidasida</taxon>
        <taxon>Haemosporida</taxon>
        <taxon>Plasmodiidae</taxon>
        <taxon>Plasmodium</taxon>
        <taxon>Plasmodium (Plasmodium)</taxon>
    </lineage>
</organism>
<feature type="region of interest" description="Disordered" evidence="2">
    <location>
        <begin position="1184"/>
        <end position="1233"/>
    </location>
</feature>
<feature type="compositionally biased region" description="Polar residues" evidence="2">
    <location>
        <begin position="1302"/>
        <end position="1311"/>
    </location>
</feature>
<keyword evidence="6" id="KW-1185">Reference proteome</keyword>
<keyword evidence="3" id="KW-0472">Membrane</keyword>
<proteinExistence type="predicted"/>
<evidence type="ECO:0000313" key="5">
    <source>
        <dbReference type="EMBL" id="SCO93542.1"/>
    </source>
</evidence>
<dbReference type="GO" id="GO:0005739">
    <property type="term" value="C:mitochondrion"/>
    <property type="evidence" value="ECO:0007669"/>
    <property type="project" value="TreeGrafter"/>
</dbReference>
<evidence type="ECO:0000256" key="3">
    <source>
        <dbReference type="SAM" id="Phobius"/>
    </source>
</evidence>
<keyword evidence="3" id="KW-0812">Transmembrane</keyword>